<feature type="transmembrane region" description="Helical" evidence="1">
    <location>
        <begin position="76"/>
        <end position="103"/>
    </location>
</feature>
<keyword evidence="1" id="KW-0812">Transmembrane</keyword>
<feature type="transmembrane region" description="Helical" evidence="1">
    <location>
        <begin position="109"/>
        <end position="134"/>
    </location>
</feature>
<sequence>MNFLKYKLWIESALLALLIFMGSLAYLFVQNESVNVILMNRSLAFTAIIMIDLSFIVSGTSYFWGIGKTKMSYRKMVGVIGFVISLVHASIASNIFFGSYVWITYTFKYVYSLLPALLAILIMTMMVVISNWGIPNLLGGVLWRRLLRVGYVAIFFIIIHATILSYSEWIYWFTKFSPIFPPLSLIAFLFSVFTIILRIALFIVLKRKSVQPSQIEVPLNSSK</sequence>
<gene>
    <name evidence="2" type="ORF">COV24_03045</name>
</gene>
<dbReference type="EMBL" id="PCXU01000025">
    <property type="protein sequence ID" value="PIR43396.1"/>
    <property type="molecule type" value="Genomic_DNA"/>
</dbReference>
<proteinExistence type="predicted"/>
<dbReference type="AlphaFoldDB" id="A0A2H0RAM0"/>
<evidence type="ECO:0000313" key="2">
    <source>
        <dbReference type="EMBL" id="PIR43396.1"/>
    </source>
</evidence>
<accession>A0A2H0RAM0</accession>
<protein>
    <recommendedName>
        <fullName evidence="4">Ferric oxidoreductase domain-containing protein</fullName>
    </recommendedName>
</protein>
<comment type="caution">
    <text evidence="2">The sequence shown here is derived from an EMBL/GenBank/DDBJ whole genome shotgun (WGS) entry which is preliminary data.</text>
</comment>
<feature type="transmembrane region" description="Helical" evidence="1">
    <location>
        <begin position="12"/>
        <end position="29"/>
    </location>
</feature>
<evidence type="ECO:0008006" key="4">
    <source>
        <dbReference type="Google" id="ProtNLM"/>
    </source>
</evidence>
<evidence type="ECO:0000256" key="1">
    <source>
        <dbReference type="SAM" id="Phobius"/>
    </source>
</evidence>
<keyword evidence="1" id="KW-1133">Transmembrane helix</keyword>
<evidence type="ECO:0000313" key="3">
    <source>
        <dbReference type="Proteomes" id="UP000230214"/>
    </source>
</evidence>
<feature type="transmembrane region" description="Helical" evidence="1">
    <location>
        <begin position="41"/>
        <end position="64"/>
    </location>
</feature>
<organism evidence="2 3">
    <name type="scientific">candidate division WWE3 bacterium CG10_big_fil_rev_8_21_14_0_10_32_10</name>
    <dbReference type="NCBI Taxonomy" id="1975090"/>
    <lineage>
        <taxon>Bacteria</taxon>
        <taxon>Katanobacteria</taxon>
    </lineage>
</organism>
<dbReference type="Proteomes" id="UP000230214">
    <property type="component" value="Unassembled WGS sequence"/>
</dbReference>
<reference evidence="2 3" key="1">
    <citation type="submission" date="2017-09" db="EMBL/GenBank/DDBJ databases">
        <title>Depth-based differentiation of microbial function through sediment-hosted aquifers and enrichment of novel symbionts in the deep terrestrial subsurface.</title>
        <authorList>
            <person name="Probst A.J."/>
            <person name="Ladd B."/>
            <person name="Jarett J.K."/>
            <person name="Geller-Mcgrath D.E."/>
            <person name="Sieber C.M."/>
            <person name="Emerson J.B."/>
            <person name="Anantharaman K."/>
            <person name="Thomas B.C."/>
            <person name="Malmstrom R."/>
            <person name="Stieglmeier M."/>
            <person name="Klingl A."/>
            <person name="Woyke T."/>
            <person name="Ryan C.M."/>
            <person name="Banfield J.F."/>
        </authorList>
    </citation>
    <scope>NUCLEOTIDE SEQUENCE [LARGE SCALE GENOMIC DNA]</scope>
    <source>
        <strain evidence="2">CG10_big_fil_rev_8_21_14_0_10_32_10</strain>
    </source>
</reference>
<keyword evidence="1" id="KW-0472">Membrane</keyword>
<feature type="transmembrane region" description="Helical" evidence="1">
    <location>
        <begin position="146"/>
        <end position="167"/>
    </location>
</feature>
<feature type="transmembrane region" description="Helical" evidence="1">
    <location>
        <begin position="179"/>
        <end position="205"/>
    </location>
</feature>
<name>A0A2H0RAM0_UNCKA</name>